<keyword evidence="5" id="KW-0598">Phosphotransferase system</keyword>
<keyword evidence="2" id="KW-0813">Transport</keyword>
<evidence type="ECO:0000256" key="1">
    <source>
        <dbReference type="ARBA" id="ARBA00004651"/>
    </source>
</evidence>
<evidence type="ECO:0000256" key="3">
    <source>
        <dbReference type="ARBA" id="ARBA00022475"/>
    </source>
</evidence>
<dbReference type="EMBL" id="JPME01000011">
    <property type="protein sequence ID" value="KEZ90493.1"/>
    <property type="molecule type" value="Genomic_DNA"/>
</dbReference>
<dbReference type="GO" id="GO:0009401">
    <property type="term" value="P:phosphoenolpyruvate-dependent sugar phosphotransferase system"/>
    <property type="evidence" value="ECO:0007669"/>
    <property type="project" value="UniProtKB-KW"/>
</dbReference>
<evidence type="ECO:0000256" key="9">
    <source>
        <dbReference type="SAM" id="Phobius"/>
    </source>
</evidence>
<dbReference type="PROSITE" id="PS51106">
    <property type="entry name" value="PTS_EIIC_TYPE_4"/>
    <property type="match status" value="1"/>
</dbReference>
<proteinExistence type="predicted"/>
<evidence type="ECO:0000256" key="8">
    <source>
        <dbReference type="ARBA" id="ARBA00023136"/>
    </source>
</evidence>
<dbReference type="RefSeq" id="WP_038280352.1">
    <property type="nucleotide sequence ID" value="NZ_JPME01000011.1"/>
</dbReference>
<comment type="caution">
    <text evidence="10">The sequence shown here is derived from an EMBL/GenBank/DDBJ whole genome shotgun (WGS) entry which is preliminary data.</text>
</comment>
<reference evidence="10 11" key="1">
    <citation type="submission" date="2014-07" db="EMBL/GenBank/DDBJ databases">
        <title>Draft genome of Clostridium celerecrescens 152B isolated from sediments associated with methane hydrate from Krishna Godavari basin.</title>
        <authorList>
            <person name="Honkalas V.S."/>
            <person name="Dabir A.P."/>
            <person name="Arora P."/>
            <person name="Dhakephalkar P.K."/>
        </authorList>
    </citation>
    <scope>NUCLEOTIDE SEQUENCE [LARGE SCALE GENOMIC DNA]</scope>
    <source>
        <strain evidence="10 11">152B</strain>
    </source>
</reference>
<dbReference type="PANTHER" id="PTHR32502:SF8">
    <property type="entry name" value="N-ACETYLGALACTOSAMINE PERMEASE IIC COMPONENT 1"/>
    <property type="match status" value="1"/>
</dbReference>
<dbReference type="STRING" id="29354.IO98_09300"/>
<evidence type="ECO:0000256" key="6">
    <source>
        <dbReference type="ARBA" id="ARBA00022692"/>
    </source>
</evidence>
<keyword evidence="11" id="KW-1185">Reference proteome</keyword>
<dbReference type="OrthoDB" id="9815089at2"/>
<evidence type="ECO:0000256" key="2">
    <source>
        <dbReference type="ARBA" id="ARBA00022448"/>
    </source>
</evidence>
<feature type="transmembrane region" description="Helical" evidence="9">
    <location>
        <begin position="139"/>
        <end position="163"/>
    </location>
</feature>
<organism evidence="10 11">
    <name type="scientific">Lacrimispora celerecrescens</name>
    <dbReference type="NCBI Taxonomy" id="29354"/>
    <lineage>
        <taxon>Bacteria</taxon>
        <taxon>Bacillati</taxon>
        <taxon>Bacillota</taxon>
        <taxon>Clostridia</taxon>
        <taxon>Lachnospirales</taxon>
        <taxon>Lachnospiraceae</taxon>
        <taxon>Lacrimispora</taxon>
    </lineage>
</organism>
<sequence>MQITLIQGILLALLAFICACDACWEAFFWFRPIVVAFFAGIILGDVQVGLAAGAVAELSYLGLLTVGGTVPPDPLMAGMMTTVIAFTTGQSAETALGLSLPFALLAQWVGIVCNTTFAGFLRPLDHACENADTKKFTQIVLLGLVIKAGIYALITFLSAFALQNQIAGFVNMFPEWLIHGFEISGGLLPAVGLTLLLVVMLKKQNVAYLFIGFLLMTFLKLGNILPVAIAGIAVAFIGYLNDETIKKNAVTVGGGADDDGI</sequence>
<evidence type="ECO:0000256" key="5">
    <source>
        <dbReference type="ARBA" id="ARBA00022683"/>
    </source>
</evidence>
<keyword evidence="3" id="KW-1003">Cell membrane</keyword>
<keyword evidence="6 9" id="KW-0812">Transmembrane</keyword>
<keyword evidence="4" id="KW-0762">Sugar transport</keyword>
<keyword evidence="7 9" id="KW-1133">Transmembrane helix</keyword>
<keyword evidence="8 9" id="KW-0472">Membrane</keyword>
<name>A0A084JNF9_9FIRM</name>
<comment type="subcellular location">
    <subcellularLocation>
        <location evidence="1">Cell membrane</location>
        <topology evidence="1">Multi-pass membrane protein</topology>
    </subcellularLocation>
</comment>
<dbReference type="Proteomes" id="UP000028525">
    <property type="component" value="Unassembled WGS sequence"/>
</dbReference>
<evidence type="ECO:0000256" key="7">
    <source>
        <dbReference type="ARBA" id="ARBA00022989"/>
    </source>
</evidence>
<feature type="transmembrane region" description="Helical" evidence="9">
    <location>
        <begin position="183"/>
        <end position="201"/>
    </location>
</feature>
<evidence type="ECO:0000313" key="11">
    <source>
        <dbReference type="Proteomes" id="UP000028525"/>
    </source>
</evidence>
<dbReference type="InterPro" id="IPR050303">
    <property type="entry name" value="GatZ_KbaZ_carbometab"/>
</dbReference>
<accession>A0A084JNF9</accession>
<dbReference type="GO" id="GO:0005886">
    <property type="term" value="C:plasma membrane"/>
    <property type="evidence" value="ECO:0007669"/>
    <property type="project" value="UniProtKB-SubCell"/>
</dbReference>
<dbReference type="PANTHER" id="PTHR32502">
    <property type="entry name" value="N-ACETYLGALACTOSAMINE PERMEASE II COMPONENT-RELATED"/>
    <property type="match status" value="1"/>
</dbReference>
<dbReference type="AlphaFoldDB" id="A0A084JNF9"/>
<evidence type="ECO:0000256" key="4">
    <source>
        <dbReference type="ARBA" id="ARBA00022597"/>
    </source>
</evidence>
<gene>
    <name evidence="10" type="ORF">IO98_09300</name>
</gene>
<evidence type="ECO:0000313" key="10">
    <source>
        <dbReference type="EMBL" id="KEZ90493.1"/>
    </source>
</evidence>
<feature type="transmembrane region" description="Helical" evidence="9">
    <location>
        <begin position="60"/>
        <end position="86"/>
    </location>
</feature>
<feature type="transmembrane region" description="Helical" evidence="9">
    <location>
        <begin position="208"/>
        <end position="240"/>
    </location>
</feature>
<dbReference type="Pfam" id="PF03609">
    <property type="entry name" value="EII-Sor"/>
    <property type="match status" value="1"/>
</dbReference>
<dbReference type="InterPro" id="IPR004700">
    <property type="entry name" value="PTS_IIC_man"/>
</dbReference>
<protein>
    <submittedName>
        <fullName evidence="10">PTS sucrose transporter subunit IIBC</fullName>
    </submittedName>
</protein>
<feature type="transmembrane region" description="Helical" evidence="9">
    <location>
        <begin position="29"/>
        <end position="48"/>
    </location>
</feature>
<feature type="transmembrane region" description="Helical" evidence="9">
    <location>
        <begin position="98"/>
        <end position="118"/>
    </location>
</feature>